<reference evidence="8 9" key="1">
    <citation type="submission" date="2020-01" db="EMBL/GenBank/DDBJ databases">
        <title>Genome analysis.</title>
        <authorList>
            <person name="Wu S."/>
            <person name="Wang G."/>
        </authorList>
    </citation>
    <scope>NUCLEOTIDE SEQUENCE [LARGE SCALE GENOMIC DNA]</scope>
    <source>
        <strain evidence="8 9">SYL130</strain>
    </source>
</reference>
<feature type="transmembrane region" description="Helical" evidence="6">
    <location>
        <begin position="249"/>
        <end position="266"/>
    </location>
</feature>
<keyword evidence="4 6" id="KW-1133">Transmembrane helix</keyword>
<evidence type="ECO:0000256" key="3">
    <source>
        <dbReference type="ARBA" id="ARBA00022692"/>
    </source>
</evidence>
<feature type="transmembrane region" description="Helical" evidence="6">
    <location>
        <begin position="272"/>
        <end position="289"/>
    </location>
</feature>
<evidence type="ECO:0000259" key="7">
    <source>
        <dbReference type="Pfam" id="PF00892"/>
    </source>
</evidence>
<dbReference type="EMBL" id="JAACJS010000002">
    <property type="protein sequence ID" value="NCI48757.1"/>
    <property type="molecule type" value="Genomic_DNA"/>
</dbReference>
<dbReference type="InterPro" id="IPR050638">
    <property type="entry name" value="AA-Vitamin_Transporters"/>
</dbReference>
<keyword evidence="9" id="KW-1185">Reference proteome</keyword>
<feature type="transmembrane region" description="Helical" evidence="6">
    <location>
        <begin position="94"/>
        <end position="115"/>
    </location>
</feature>
<evidence type="ECO:0000256" key="2">
    <source>
        <dbReference type="ARBA" id="ARBA00007362"/>
    </source>
</evidence>
<evidence type="ECO:0000256" key="5">
    <source>
        <dbReference type="ARBA" id="ARBA00023136"/>
    </source>
</evidence>
<proteinExistence type="inferred from homology"/>
<keyword evidence="5 6" id="KW-0472">Membrane</keyword>
<keyword evidence="3 6" id="KW-0812">Transmembrane</keyword>
<dbReference type="Proteomes" id="UP000753802">
    <property type="component" value="Unassembled WGS sequence"/>
</dbReference>
<dbReference type="RefSeq" id="WP_161817069.1">
    <property type="nucleotide sequence ID" value="NZ_JAACJS010000002.1"/>
</dbReference>
<evidence type="ECO:0000313" key="8">
    <source>
        <dbReference type="EMBL" id="NCI48757.1"/>
    </source>
</evidence>
<feature type="transmembrane region" description="Helical" evidence="6">
    <location>
        <begin position="37"/>
        <end position="54"/>
    </location>
</feature>
<feature type="transmembrane region" description="Helical" evidence="6">
    <location>
        <begin position="66"/>
        <end position="88"/>
    </location>
</feature>
<evidence type="ECO:0000313" key="9">
    <source>
        <dbReference type="Proteomes" id="UP000753802"/>
    </source>
</evidence>
<evidence type="ECO:0000256" key="1">
    <source>
        <dbReference type="ARBA" id="ARBA00004141"/>
    </source>
</evidence>
<feature type="transmembrane region" description="Helical" evidence="6">
    <location>
        <begin position="216"/>
        <end position="237"/>
    </location>
</feature>
<feature type="domain" description="EamA" evidence="7">
    <location>
        <begin position="153"/>
        <end position="289"/>
    </location>
</feature>
<protein>
    <submittedName>
        <fullName evidence="8">EamA family transporter</fullName>
    </submittedName>
</protein>
<dbReference type="SUPFAM" id="SSF103481">
    <property type="entry name" value="Multidrug resistance efflux transporter EmrE"/>
    <property type="match status" value="2"/>
</dbReference>
<name>A0ABW9ZQK3_9BACT</name>
<dbReference type="InterPro" id="IPR037185">
    <property type="entry name" value="EmrE-like"/>
</dbReference>
<dbReference type="PANTHER" id="PTHR32322:SF2">
    <property type="entry name" value="EAMA DOMAIN-CONTAINING PROTEIN"/>
    <property type="match status" value="1"/>
</dbReference>
<feature type="transmembrane region" description="Helical" evidence="6">
    <location>
        <begin position="7"/>
        <end position="25"/>
    </location>
</feature>
<evidence type="ECO:0000256" key="6">
    <source>
        <dbReference type="SAM" id="Phobius"/>
    </source>
</evidence>
<organism evidence="8 9">
    <name type="scientific">Sediminibacterium roseum</name>
    <dbReference type="NCBI Taxonomy" id="1978412"/>
    <lineage>
        <taxon>Bacteria</taxon>
        <taxon>Pseudomonadati</taxon>
        <taxon>Bacteroidota</taxon>
        <taxon>Chitinophagia</taxon>
        <taxon>Chitinophagales</taxon>
        <taxon>Chitinophagaceae</taxon>
        <taxon>Sediminibacterium</taxon>
    </lineage>
</organism>
<feature type="transmembrane region" description="Helical" evidence="6">
    <location>
        <begin position="152"/>
        <end position="173"/>
    </location>
</feature>
<accession>A0ABW9ZQK3</accession>
<dbReference type="PANTHER" id="PTHR32322">
    <property type="entry name" value="INNER MEMBRANE TRANSPORTER"/>
    <property type="match status" value="1"/>
</dbReference>
<dbReference type="InterPro" id="IPR000620">
    <property type="entry name" value="EamA_dom"/>
</dbReference>
<comment type="caution">
    <text evidence="8">The sequence shown here is derived from an EMBL/GenBank/DDBJ whole genome shotgun (WGS) entry which is preliminary data.</text>
</comment>
<dbReference type="Pfam" id="PF00892">
    <property type="entry name" value="EamA"/>
    <property type="match status" value="2"/>
</dbReference>
<sequence>MTTKQKAYIALALTSTVWGTTWVASKIGIQQVPALEIASIRQFIAGVLLVGFYLARGEKLPTGKQLLWLTMMGVLLFVSANGIATLSLKHIPSGMGALVSALYPLSVVIIERVFFKNTKITFITFAGLLLGIGGIAVVFYDNAFANHSEGYFAGVCLALIAMLSWSIGTIVLARSRNTINPYYAAGWEMLISSIIIIGMLSVSGDAIPLAKIPAQAWGALAYLIIASNIITFIAFIYTMKHLQPAKAALYAYINPIVAIFTGSLLLGENITWKIIVGSIITLVGVYLVNQSLRKQKELAAQQAADII</sequence>
<feature type="transmembrane region" description="Helical" evidence="6">
    <location>
        <begin position="185"/>
        <end position="204"/>
    </location>
</feature>
<comment type="subcellular location">
    <subcellularLocation>
        <location evidence="1">Membrane</location>
        <topology evidence="1">Multi-pass membrane protein</topology>
    </subcellularLocation>
</comment>
<comment type="similarity">
    <text evidence="2">Belongs to the EamA transporter family.</text>
</comment>
<feature type="transmembrane region" description="Helical" evidence="6">
    <location>
        <begin position="122"/>
        <end position="140"/>
    </location>
</feature>
<gene>
    <name evidence="8" type="ORF">GWC95_02410</name>
</gene>
<evidence type="ECO:0000256" key="4">
    <source>
        <dbReference type="ARBA" id="ARBA00022989"/>
    </source>
</evidence>
<feature type="domain" description="EamA" evidence="7">
    <location>
        <begin position="6"/>
        <end position="139"/>
    </location>
</feature>